<feature type="compositionally biased region" description="Low complexity" evidence="2">
    <location>
        <begin position="208"/>
        <end position="218"/>
    </location>
</feature>
<feature type="coiled-coil region" evidence="1">
    <location>
        <begin position="238"/>
        <end position="505"/>
    </location>
</feature>
<feature type="compositionally biased region" description="Polar residues" evidence="2">
    <location>
        <begin position="52"/>
        <end position="66"/>
    </location>
</feature>
<feature type="region of interest" description="Disordered" evidence="2">
    <location>
        <begin position="183"/>
        <end position="218"/>
    </location>
</feature>
<reference evidence="3 4" key="1">
    <citation type="submission" date="2024-04" db="EMBL/GenBank/DDBJ databases">
        <title>genome sequences of Mucor flavus KT1a and Helicostylum pulchrum KT1b strains isolated from the surface of a dry-aged beef.</title>
        <authorList>
            <person name="Toyotome T."/>
            <person name="Hosono M."/>
            <person name="Torimaru M."/>
            <person name="Fukuda K."/>
            <person name="Mikami N."/>
        </authorList>
    </citation>
    <scope>NUCLEOTIDE SEQUENCE [LARGE SCALE GENOMIC DNA]</scope>
    <source>
        <strain evidence="3 4">KT1a</strain>
    </source>
</reference>
<protein>
    <submittedName>
        <fullName evidence="3">Uncharacterized protein</fullName>
    </submittedName>
</protein>
<gene>
    <name evidence="3" type="ORF">MFLAVUS_009362</name>
</gene>
<evidence type="ECO:0000313" key="4">
    <source>
        <dbReference type="Proteomes" id="UP001473302"/>
    </source>
</evidence>
<keyword evidence="1" id="KW-0175">Coiled coil</keyword>
<evidence type="ECO:0000256" key="2">
    <source>
        <dbReference type="SAM" id="MobiDB-lite"/>
    </source>
</evidence>
<feature type="compositionally biased region" description="Polar residues" evidence="2">
    <location>
        <begin position="907"/>
        <end position="923"/>
    </location>
</feature>
<feature type="compositionally biased region" description="Low complexity" evidence="2">
    <location>
        <begin position="183"/>
        <end position="194"/>
    </location>
</feature>
<comment type="caution">
    <text evidence="3">The sequence shown here is derived from an EMBL/GenBank/DDBJ whole genome shotgun (WGS) entry which is preliminary data.</text>
</comment>
<accession>A0ABP9Z9N6</accession>
<feature type="region of interest" description="Disordered" evidence="2">
    <location>
        <begin position="52"/>
        <end position="82"/>
    </location>
</feature>
<feature type="coiled-coil region" evidence="1">
    <location>
        <begin position="551"/>
        <end position="592"/>
    </location>
</feature>
<evidence type="ECO:0000256" key="1">
    <source>
        <dbReference type="SAM" id="Coils"/>
    </source>
</evidence>
<name>A0ABP9Z9N6_9FUNG</name>
<proteinExistence type="predicted"/>
<feature type="region of interest" description="Disordered" evidence="2">
    <location>
        <begin position="907"/>
        <end position="965"/>
    </location>
</feature>
<keyword evidence="4" id="KW-1185">Reference proteome</keyword>
<sequence>MTSISENDGNNASWLKQRSTIFNSASNKPAPKVVDKELARLKNIGAVSSVWSNKFVQEDNSGGTNENKNKRISPPPEPPLSPRQRFLLMNKIDISPRPNADYIPGIRQSLSSPPPPTSPRSPVFNSRARTLSGNNKKMADDISAALENQQAESVKQTNSFGYFSKNSMSSLDLNDVKPSVSIRSSVTSSTTSSVPPSPINRTSTDYMPTSPASPTARTPSIDEAASLWFQCETLKTQFAQSSSKLNKANEDIEFYKRQLEKNALVARDEGTAASLWFETEALKTQFAQTNAKLNKANEDIDFYKRQLEKNAQVARDEGTAASLWFETEALKTQFAQTNAKLNKANEDIEFYKRQQENNTLVARDEGTAASLWFETETLKTQFAQTNAKLNKANEDVDFYKRQMEKSAEIAREEGAAASLWFQCETLKTQFAQNNAKLSKANEDIEFYKRQMEKNAEIAREESAAASLWFQCETLKTQFAQSNARLNRANEDIEFYKRQLEQNGEVAREGMATIVEEKEVETKRVRELAELIVKQDKLLGEYEINLDCLTRLTNEAEYLEATEGEMKALRQELVSLNTQKELMESTIVSLRAELEMCNSQMRLMMVVSTEIQNEFDSFKAKVDSDIKDLLNKKQIEHEAELKHLQRAHVASTDSVVAQRSMVSTEDPTVVTAAAVATATAAAAASAAIVASEHEKVFGDLREQISTLTAAVQEKDQAIAEAMQTKDKAVAEAVAEKNRVVTEMENRLKTQKMATDAQMMELNQTILEKDTLLMEFMSSRNNSREVISAAASMSPTSVVPAAAVTNTYFHPHENESRLHINEIREYMFSSSEDDDEEAEVLMMSYSTDEEDAHTQHQYHGHYRNVINANTNASTPQSPADTISSSISFDSDEEEEKVAEIKHFSYSSVQSQSTRPASLISTTESLSGDMESSKRSSLRNSATAYGTAKETKTASWPMPPPTPPPSEPLPPVPVFQIGEEKDVINLVPEATSPIAKVSSVPPPRRARSKTMARDDIPDMSAYTTSVHQSNALPRIVPLQKPVSEPPVPAPRKDLPVLDTETSNFGKEQHTKWMDDPESEEDELWCEANATPKQPTPEWNIL</sequence>
<dbReference type="EMBL" id="BAABUK010000028">
    <property type="protein sequence ID" value="GAA5815846.1"/>
    <property type="molecule type" value="Genomic_DNA"/>
</dbReference>
<dbReference type="Proteomes" id="UP001473302">
    <property type="component" value="Unassembled WGS sequence"/>
</dbReference>
<evidence type="ECO:0000313" key="3">
    <source>
        <dbReference type="EMBL" id="GAA5815846.1"/>
    </source>
</evidence>
<organism evidence="3 4">
    <name type="scientific">Mucor flavus</name>
    <dbReference type="NCBI Taxonomy" id="439312"/>
    <lineage>
        <taxon>Eukaryota</taxon>
        <taxon>Fungi</taxon>
        <taxon>Fungi incertae sedis</taxon>
        <taxon>Mucoromycota</taxon>
        <taxon>Mucoromycotina</taxon>
        <taxon>Mucoromycetes</taxon>
        <taxon>Mucorales</taxon>
        <taxon>Mucorineae</taxon>
        <taxon>Mucoraceae</taxon>
        <taxon>Mucor</taxon>
    </lineage>
</organism>
<feature type="region of interest" description="Disordered" evidence="2">
    <location>
        <begin position="97"/>
        <end position="128"/>
    </location>
</feature>
<feature type="region of interest" description="Disordered" evidence="2">
    <location>
        <begin position="1036"/>
        <end position="1079"/>
    </location>
</feature>
<feature type="compositionally biased region" description="Pro residues" evidence="2">
    <location>
        <begin position="954"/>
        <end position="965"/>
    </location>
</feature>